<comment type="caution">
    <text evidence="2">The sequence shown here is derived from an EMBL/GenBank/DDBJ whole genome shotgun (WGS) entry which is preliminary data.</text>
</comment>
<gene>
    <name evidence="2" type="ORF">AM587_10000805</name>
    <name evidence="3" type="ORF">AM587_10002757</name>
</gene>
<dbReference type="EMBL" id="LNFO01004684">
    <property type="protein sequence ID" value="KUF79854.1"/>
    <property type="molecule type" value="Genomic_DNA"/>
</dbReference>
<feature type="region of interest" description="Disordered" evidence="1">
    <location>
        <begin position="88"/>
        <end position="113"/>
    </location>
</feature>
<protein>
    <recommendedName>
        <fullName evidence="5">BZIP transcription factor 1</fullName>
    </recommendedName>
</protein>
<name>A0A0W8C6Z7_PHYNI</name>
<dbReference type="EMBL" id="LNFO01002007">
    <property type="protein sequence ID" value="KUF87552.1"/>
    <property type="molecule type" value="Genomic_DNA"/>
</dbReference>
<dbReference type="CDD" id="cd14686">
    <property type="entry name" value="bZIP"/>
    <property type="match status" value="1"/>
</dbReference>
<feature type="region of interest" description="Disordered" evidence="1">
    <location>
        <begin position="53"/>
        <end position="75"/>
    </location>
</feature>
<sequence length="353" mass="39938">MNNSTLLYLPKHQYSSDNVIGNVIQRQEFVSHSASTFKASGVNSTTRVNAKLCRKSSPASSPAHLQERSDQQNRTSSWLASARCDLSGPMTLDTASKTSSERKTKKQRHRESMQRYRKKFLNRTATLMSEVRKLREEVQRIQEHRHVILWSGSNDTTVWNVVAEYFRLFRCGLKQPIEGCSNTAGEPYLCICRAQREFLYDAMAPDVVGETGFGVDSLIEDYHRLADYLPNFETTIERLEPIGDTMFATTKVRLVLSAATLQRTFPLLAPSEKQNDWSPFATTLLGEQLVTHGSTQFRWCNSTKRVKLLQFSVDLLTPMLQLLGDLRIVSCVFDKSLITSDCRLAGVSISDLP</sequence>
<proteinExistence type="predicted"/>
<accession>A0A0W8C6Z7</accession>
<organism evidence="2 4">
    <name type="scientific">Phytophthora nicotianae</name>
    <name type="common">Potato buckeye rot agent</name>
    <name type="synonym">Phytophthora parasitica</name>
    <dbReference type="NCBI Taxonomy" id="4792"/>
    <lineage>
        <taxon>Eukaryota</taxon>
        <taxon>Sar</taxon>
        <taxon>Stramenopiles</taxon>
        <taxon>Oomycota</taxon>
        <taxon>Peronosporomycetes</taxon>
        <taxon>Peronosporales</taxon>
        <taxon>Peronosporaceae</taxon>
        <taxon>Phytophthora</taxon>
    </lineage>
</organism>
<evidence type="ECO:0000313" key="2">
    <source>
        <dbReference type="EMBL" id="KUF79854.1"/>
    </source>
</evidence>
<evidence type="ECO:0008006" key="5">
    <source>
        <dbReference type="Google" id="ProtNLM"/>
    </source>
</evidence>
<dbReference type="AlphaFoldDB" id="A0A0W8C6Z7"/>
<evidence type="ECO:0000313" key="3">
    <source>
        <dbReference type="EMBL" id="KUF87552.1"/>
    </source>
</evidence>
<reference evidence="2 4" key="1">
    <citation type="submission" date="2015-11" db="EMBL/GenBank/DDBJ databases">
        <title>Genomes and virulence difference between two physiological races of Phytophthora nicotianae.</title>
        <authorList>
            <person name="Liu H."/>
            <person name="Ma X."/>
            <person name="Yu H."/>
            <person name="Fang D."/>
            <person name="Li Y."/>
            <person name="Wang X."/>
            <person name="Wang W."/>
            <person name="Dong Y."/>
            <person name="Xiao B."/>
        </authorList>
    </citation>
    <scope>NUCLEOTIDE SEQUENCE [LARGE SCALE GENOMIC DNA]</scope>
    <source>
        <strain evidence="2">Race 0</strain>
        <strain evidence="4">race 0</strain>
    </source>
</reference>
<evidence type="ECO:0000256" key="1">
    <source>
        <dbReference type="SAM" id="MobiDB-lite"/>
    </source>
</evidence>
<evidence type="ECO:0000313" key="4">
    <source>
        <dbReference type="Proteomes" id="UP000052943"/>
    </source>
</evidence>
<feature type="compositionally biased region" description="Basic residues" evidence="1">
    <location>
        <begin position="103"/>
        <end position="113"/>
    </location>
</feature>
<dbReference type="Proteomes" id="UP000052943">
    <property type="component" value="Unassembled WGS sequence"/>
</dbReference>